<dbReference type="InterPro" id="IPR036271">
    <property type="entry name" value="Tet_transcr_reg_TetR-rel_C_sf"/>
</dbReference>
<organism evidence="2 3">
    <name type="scientific">Cytophaga hutchinsonii (strain ATCC 33406 / DSM 1761 / CIP 103989 / NBRC 15051 / NCIMB 9469 / D465)</name>
    <dbReference type="NCBI Taxonomy" id="269798"/>
    <lineage>
        <taxon>Bacteria</taxon>
        <taxon>Pseudomonadati</taxon>
        <taxon>Bacteroidota</taxon>
        <taxon>Cytophagia</taxon>
        <taxon>Cytophagales</taxon>
        <taxon>Cytophagaceae</taxon>
        <taxon>Cytophaga</taxon>
    </lineage>
</organism>
<evidence type="ECO:0000259" key="1">
    <source>
        <dbReference type="Pfam" id="PF17931"/>
    </source>
</evidence>
<dbReference type="RefSeq" id="WP_011584378.1">
    <property type="nucleotide sequence ID" value="NC_008255.1"/>
</dbReference>
<dbReference type="OrthoDB" id="977687at2"/>
<evidence type="ECO:0000313" key="3">
    <source>
        <dbReference type="Proteomes" id="UP000001822"/>
    </source>
</evidence>
<proteinExistence type="predicted"/>
<feature type="domain" description="Tetracyclin repressor-like C-terminal" evidence="1">
    <location>
        <begin position="93"/>
        <end position="220"/>
    </location>
</feature>
<dbReference type="Proteomes" id="UP000001822">
    <property type="component" value="Chromosome"/>
</dbReference>
<dbReference type="SUPFAM" id="SSF48498">
    <property type="entry name" value="Tetracyclin repressor-like, C-terminal domain"/>
    <property type="match status" value="1"/>
</dbReference>
<dbReference type="KEGG" id="chu:CHU_0986"/>
<evidence type="ECO:0000313" key="2">
    <source>
        <dbReference type="EMBL" id="ABG58263.1"/>
    </source>
</evidence>
<keyword evidence="3" id="KW-1185">Reference proteome</keyword>
<reference evidence="2 3" key="1">
    <citation type="journal article" date="2007" name="Appl. Environ. Microbiol.">
        <title>Genome sequence of the cellulolytic gliding bacterium Cytophaga hutchinsonii.</title>
        <authorList>
            <person name="Xie G."/>
            <person name="Bruce D.C."/>
            <person name="Challacombe J.F."/>
            <person name="Chertkov O."/>
            <person name="Detter J.C."/>
            <person name="Gilna P."/>
            <person name="Han C.S."/>
            <person name="Lucas S."/>
            <person name="Misra M."/>
            <person name="Myers G.L."/>
            <person name="Richardson P."/>
            <person name="Tapia R."/>
            <person name="Thayer N."/>
            <person name="Thompson L.S."/>
            <person name="Brettin T.S."/>
            <person name="Henrissat B."/>
            <person name="Wilson D.B."/>
            <person name="McBride M.J."/>
        </authorList>
    </citation>
    <scope>NUCLEOTIDE SEQUENCE [LARGE SCALE GENOMIC DNA]</scope>
    <source>
        <strain evidence="3">ATCC 33406 / DSM 1761 / CIP 103989 / NBRC 15051 / NCIMB 9469 / D465</strain>
    </source>
</reference>
<dbReference type="InterPro" id="IPR041673">
    <property type="entry name" value="TetR_C_23"/>
</dbReference>
<sequence length="225" mass="26888">MEHYIEESQQHTSEAISAKELRDTFIEYVLMNGKLPQSVFQFMKTLNRRESEFYEHYNSFQALEKDVWMGIFEETLSKLKSEEVYESYSAREKLLSFYYTWIEVLKNYRSYIVHTSKLSLRPDNWMNSPIKAFREPFLAYAKSLINEGIDKNEVVKRPYLSDNYDKLVWMQLMFVLKFWMDDESRGFERTDAAIEKAVNLSFDLMGNSVLDSVVDFGKFLFQKYN</sequence>
<dbReference type="Pfam" id="PF17931">
    <property type="entry name" value="TetR_C_23"/>
    <property type="match status" value="1"/>
</dbReference>
<gene>
    <name evidence="2" type="ordered locus">CHU_0986</name>
</gene>
<accession>A0A6N4SPN5</accession>
<dbReference type="AlphaFoldDB" id="A0A6N4SPN5"/>
<protein>
    <recommendedName>
        <fullName evidence="1">Tetracyclin repressor-like C-terminal domain-containing protein</fullName>
    </recommendedName>
</protein>
<dbReference type="EMBL" id="CP000383">
    <property type="protein sequence ID" value="ABG58263.1"/>
    <property type="molecule type" value="Genomic_DNA"/>
</dbReference>
<name>A0A6N4SPN5_CYTH3</name>
<dbReference type="Gene3D" id="1.10.357.10">
    <property type="entry name" value="Tetracycline Repressor, domain 2"/>
    <property type="match status" value="1"/>
</dbReference>